<dbReference type="EMBL" id="CAJVCH010556586">
    <property type="protein sequence ID" value="CAG7830572.1"/>
    <property type="molecule type" value="Genomic_DNA"/>
</dbReference>
<comment type="caution">
    <text evidence="3">The sequence shown here is derived from an EMBL/GenBank/DDBJ whole genome shotgun (WGS) entry which is preliminary data.</text>
</comment>
<evidence type="ECO:0000313" key="4">
    <source>
        <dbReference type="Proteomes" id="UP000708208"/>
    </source>
</evidence>
<accession>A0A8J2LH37</accession>
<evidence type="ECO:0000313" key="3">
    <source>
        <dbReference type="EMBL" id="CAG7830572.1"/>
    </source>
</evidence>
<gene>
    <name evidence="3" type="ORF">AFUS01_LOCUS40369</name>
</gene>
<feature type="non-terminal residue" evidence="3">
    <location>
        <position position="142"/>
    </location>
</feature>
<evidence type="ECO:0000256" key="2">
    <source>
        <dbReference type="SAM" id="MobiDB-lite"/>
    </source>
</evidence>
<organism evidence="3 4">
    <name type="scientific">Allacma fusca</name>
    <dbReference type="NCBI Taxonomy" id="39272"/>
    <lineage>
        <taxon>Eukaryota</taxon>
        <taxon>Metazoa</taxon>
        <taxon>Ecdysozoa</taxon>
        <taxon>Arthropoda</taxon>
        <taxon>Hexapoda</taxon>
        <taxon>Collembola</taxon>
        <taxon>Symphypleona</taxon>
        <taxon>Sminthuridae</taxon>
        <taxon>Allacma</taxon>
    </lineage>
</organism>
<dbReference type="AlphaFoldDB" id="A0A8J2LH37"/>
<sequence length="142" mass="16770">MLKPIKTKHCTTGPAEQEADEKLHDMELRLKQQQRLLHRLYRKLEKEEGENRLKLNKFAEQRKVIRIMRREKQDLMFLRKMSPDPGKPNTENTASSSGAVQDMIAIYEDHVQLVEDCADSLVEIGHCVDYVIRLMYRYRNSI</sequence>
<feature type="region of interest" description="Disordered" evidence="2">
    <location>
        <begin position="77"/>
        <end position="97"/>
    </location>
</feature>
<dbReference type="Proteomes" id="UP000708208">
    <property type="component" value="Unassembled WGS sequence"/>
</dbReference>
<proteinExistence type="predicted"/>
<name>A0A8J2LH37_9HEXA</name>
<evidence type="ECO:0000256" key="1">
    <source>
        <dbReference type="SAM" id="Coils"/>
    </source>
</evidence>
<reference evidence="3" key="1">
    <citation type="submission" date="2021-06" db="EMBL/GenBank/DDBJ databases">
        <authorList>
            <person name="Hodson N. C."/>
            <person name="Mongue J. A."/>
            <person name="Jaron S. K."/>
        </authorList>
    </citation>
    <scope>NUCLEOTIDE SEQUENCE</scope>
</reference>
<feature type="coiled-coil region" evidence="1">
    <location>
        <begin position="16"/>
        <end position="50"/>
    </location>
</feature>
<protein>
    <submittedName>
        <fullName evidence="3">Uncharacterized protein</fullName>
    </submittedName>
</protein>
<keyword evidence="1" id="KW-0175">Coiled coil</keyword>
<keyword evidence="4" id="KW-1185">Reference proteome</keyword>